<protein>
    <submittedName>
        <fullName evidence="1">Uncharacterized protein</fullName>
    </submittedName>
</protein>
<sequence>MSGWSFPEFVNSFKRKLKFDTSSGQRKAATFFTLKTSAELERENHAREEQAKLSERNVEWHINRYFGYHMTNTRKAIEMDQLIPQAFKELFERSPVRSADINQSRCTFGIKLSDTLEIGLQVCAYPYFYPDEEIEHMMIPHDIMYTIEYHYSDKGDMDYRKTVGPKTFDELIQTEIPSWFKEHLNAEFTHS</sequence>
<reference evidence="1 2" key="1">
    <citation type="submission" date="2018-09" db="EMBL/GenBank/DDBJ databases">
        <title>Metagenome Assembled Genomes from an Advanced Water Purification Facility.</title>
        <authorList>
            <person name="Stamps B.W."/>
            <person name="Spear J.R."/>
        </authorList>
    </citation>
    <scope>NUCLEOTIDE SEQUENCE [LARGE SCALE GENOMIC DNA]</scope>
    <source>
        <strain evidence="1">Bin_63_2</strain>
    </source>
</reference>
<dbReference type="Proteomes" id="UP000321026">
    <property type="component" value="Unassembled WGS sequence"/>
</dbReference>
<name>A0A5C7J6B0_9BACT</name>
<evidence type="ECO:0000313" key="2">
    <source>
        <dbReference type="Proteomes" id="UP000321026"/>
    </source>
</evidence>
<dbReference type="AlphaFoldDB" id="A0A5C7J6B0"/>
<comment type="caution">
    <text evidence="1">The sequence shown here is derived from an EMBL/GenBank/DDBJ whole genome shotgun (WGS) entry which is preliminary data.</text>
</comment>
<gene>
    <name evidence="1" type="ORF">E6Q11_03430</name>
</gene>
<organism evidence="1 2">
    <name type="scientific">Candidatus Dojkabacteria bacterium</name>
    <dbReference type="NCBI Taxonomy" id="2099670"/>
    <lineage>
        <taxon>Bacteria</taxon>
        <taxon>Candidatus Dojkabacteria</taxon>
    </lineage>
</organism>
<proteinExistence type="predicted"/>
<accession>A0A5C7J6B0</accession>
<dbReference type="EMBL" id="SSDS01000056">
    <property type="protein sequence ID" value="TXG77037.1"/>
    <property type="molecule type" value="Genomic_DNA"/>
</dbReference>
<evidence type="ECO:0000313" key="1">
    <source>
        <dbReference type="EMBL" id="TXG77037.1"/>
    </source>
</evidence>